<evidence type="ECO:0000313" key="2">
    <source>
        <dbReference type="EMBL" id="SHL72860.1"/>
    </source>
</evidence>
<dbReference type="EMBL" id="FRBX01000001">
    <property type="protein sequence ID" value="SHL72860.1"/>
    <property type="molecule type" value="Genomic_DNA"/>
</dbReference>
<accession>A0AB36NTP0</accession>
<dbReference type="Proteomes" id="UP000184216">
    <property type="component" value="Unassembled WGS sequence"/>
</dbReference>
<evidence type="ECO:0000313" key="1">
    <source>
        <dbReference type="EMBL" id="OXA98636.1"/>
    </source>
</evidence>
<dbReference type="AlphaFoldDB" id="A0AB36NTP0"/>
<dbReference type="RefSeq" id="WP_073394226.1">
    <property type="nucleotide sequence ID" value="NZ_FRBX01000001.1"/>
</dbReference>
<organism evidence="1 4">
    <name type="scientific">Flavobacterium pectinovorum</name>
    <dbReference type="NCBI Taxonomy" id="29533"/>
    <lineage>
        <taxon>Bacteria</taxon>
        <taxon>Pseudomonadati</taxon>
        <taxon>Bacteroidota</taxon>
        <taxon>Flavobacteriia</taxon>
        <taxon>Flavobacteriales</taxon>
        <taxon>Flavobacteriaceae</taxon>
        <taxon>Flavobacterium</taxon>
    </lineage>
</organism>
<dbReference type="Proteomes" id="UP000198431">
    <property type="component" value="Unassembled WGS sequence"/>
</dbReference>
<evidence type="ECO:0000313" key="3">
    <source>
        <dbReference type="Proteomes" id="UP000184216"/>
    </source>
</evidence>
<evidence type="ECO:0000313" key="4">
    <source>
        <dbReference type="Proteomes" id="UP000198431"/>
    </source>
</evidence>
<gene>
    <name evidence="1" type="ORF">B0A72_23365</name>
    <name evidence="2" type="ORF">SAMN05444387_1348</name>
</gene>
<comment type="caution">
    <text evidence="1">The sequence shown here is derived from an EMBL/GenBank/DDBJ whole genome shotgun (WGS) entry which is preliminary data.</text>
</comment>
<protein>
    <submittedName>
        <fullName evidence="1">Uncharacterized protein</fullName>
    </submittedName>
</protein>
<reference evidence="2 3" key="2">
    <citation type="submission" date="2016-11" db="EMBL/GenBank/DDBJ databases">
        <authorList>
            <person name="Varghese N."/>
            <person name="Submissions S."/>
        </authorList>
    </citation>
    <scope>NUCLEOTIDE SEQUENCE [LARGE SCALE GENOMIC DNA]</scope>
    <source>
        <strain evidence="2 3">DSM 6368</strain>
    </source>
</reference>
<name>A0AB36NTP0_9FLAO</name>
<sequence>MERKENDVIISEYIKTGKYILKDKNGQVLLQDLRGMQNLGGGYQAINSNNELIYFSINKGTIELKSGVNEIKYIDFTCGTVPNYQVSVKETLNHFEIILKTDNAMVNQEDTVDIIGQISKNDADDCFFINYEKVFSYENYPETNGLLNIKNENANSVIFKKNNLYGIFQKTEAIYSEIKIVNLITKIKKDNLYSYYEINNTPKYKELGNFVGVYARFELPNGKKGYLTGSGYEYMDE</sequence>
<reference evidence="1 4" key="1">
    <citation type="submission" date="2016-11" db="EMBL/GenBank/DDBJ databases">
        <title>Whole genomes of Flavobacteriaceae.</title>
        <authorList>
            <person name="Stine C."/>
            <person name="Li C."/>
            <person name="Tadesse D."/>
        </authorList>
    </citation>
    <scope>NUCLEOTIDE SEQUENCE [LARGE SCALE GENOMIC DNA]</scope>
    <source>
        <strain evidence="1 4">ATCC 19366</strain>
    </source>
</reference>
<keyword evidence="3" id="KW-1185">Reference proteome</keyword>
<dbReference type="EMBL" id="MUHB01000045">
    <property type="protein sequence ID" value="OXA98636.1"/>
    <property type="molecule type" value="Genomic_DNA"/>
</dbReference>
<proteinExistence type="predicted"/>